<dbReference type="Proteomes" id="UP000184342">
    <property type="component" value="Unassembled WGS sequence"/>
</dbReference>
<dbReference type="RefSeq" id="WP_073993708.1">
    <property type="nucleotide sequence ID" value="NZ_FQYT01000014.1"/>
</dbReference>
<organism evidence="5 6">
    <name type="scientific">Parasporobacterium paucivorans DSM 15970</name>
    <dbReference type="NCBI Taxonomy" id="1122934"/>
    <lineage>
        <taxon>Bacteria</taxon>
        <taxon>Bacillati</taxon>
        <taxon>Bacillota</taxon>
        <taxon>Clostridia</taxon>
        <taxon>Lachnospirales</taxon>
        <taxon>Lachnospiraceae</taxon>
        <taxon>Parasporobacterium</taxon>
    </lineage>
</organism>
<sequence length="429" mass="46758">MNREIKSNDIRSRVPEAPSESPALDRGQRLRAERIRAEKLRRRRKKKRIKRTILVVEILLLVALIAVGAMVLLPDGKKSLVKAFVGSAPGRAVIRSMIGSDYEANIQDKEFDSSAISSNSGLNISNAYTNIALFGGDSRDGSLGKGAHSDSIIIFSINNETGEIKMSSVFRDTAMKYTVDGEVHYNKATDAMFAGGIETTINMLNENLDMNITDYAVVNFAGLANIVDALGGMDVTITEDEMQWINNYLGETREVTGMTTLNVTEYGAVHLTGLQATAYCRIRYVTFYDADGNAINDDYGRAARQRLVLEQIFARMKSAGPKQMLDVAKTLFAQSSAENKFITSSLSMDEILDLMPAAVDATLVGSSGFPTVLTTGNINSGNCVIAQDLHDNVVLLHEYLFGTAGYVPTEAVDTISTKLSKITGVYSEK</sequence>
<keyword evidence="6" id="KW-1185">Reference proteome</keyword>
<keyword evidence="3" id="KW-1133">Transmembrane helix</keyword>
<gene>
    <name evidence="5" type="ORF">SAMN02745691_01465</name>
</gene>
<evidence type="ECO:0000256" key="3">
    <source>
        <dbReference type="SAM" id="Phobius"/>
    </source>
</evidence>
<dbReference type="NCBIfam" id="TIGR00350">
    <property type="entry name" value="lytR_cpsA_psr"/>
    <property type="match status" value="1"/>
</dbReference>
<dbReference type="STRING" id="1122934.SAMN02745691_01465"/>
<dbReference type="InterPro" id="IPR004474">
    <property type="entry name" value="LytR_CpsA_psr"/>
</dbReference>
<dbReference type="PANTHER" id="PTHR33392">
    <property type="entry name" value="POLYISOPRENYL-TEICHOIC ACID--PEPTIDOGLYCAN TEICHOIC ACID TRANSFERASE TAGU"/>
    <property type="match status" value="1"/>
</dbReference>
<dbReference type="Gene3D" id="3.40.630.190">
    <property type="entry name" value="LCP protein"/>
    <property type="match status" value="1"/>
</dbReference>
<evidence type="ECO:0000313" key="6">
    <source>
        <dbReference type="Proteomes" id="UP000184342"/>
    </source>
</evidence>
<proteinExistence type="inferred from homology"/>
<dbReference type="OrthoDB" id="27330at2"/>
<dbReference type="InterPro" id="IPR050922">
    <property type="entry name" value="LytR/CpsA/Psr_CW_biosynth"/>
</dbReference>
<feature type="transmembrane region" description="Helical" evidence="3">
    <location>
        <begin position="52"/>
        <end position="73"/>
    </location>
</feature>
<accession>A0A1M6H6L4</accession>
<feature type="domain" description="Cell envelope-related transcriptional attenuator" evidence="4">
    <location>
        <begin position="148"/>
        <end position="318"/>
    </location>
</feature>
<feature type="region of interest" description="Disordered" evidence="2">
    <location>
        <begin position="1"/>
        <end position="27"/>
    </location>
</feature>
<feature type="compositionally biased region" description="Basic and acidic residues" evidence="2">
    <location>
        <begin position="1"/>
        <end position="14"/>
    </location>
</feature>
<name>A0A1M6H6L4_9FIRM</name>
<evidence type="ECO:0000259" key="4">
    <source>
        <dbReference type="Pfam" id="PF03816"/>
    </source>
</evidence>
<protein>
    <submittedName>
        <fullName evidence="5">Transcriptional attenuator, LytR family</fullName>
    </submittedName>
</protein>
<dbReference type="Pfam" id="PF03816">
    <property type="entry name" value="LytR_cpsA_psr"/>
    <property type="match status" value="1"/>
</dbReference>
<keyword evidence="3" id="KW-0472">Membrane</keyword>
<evidence type="ECO:0000256" key="2">
    <source>
        <dbReference type="SAM" id="MobiDB-lite"/>
    </source>
</evidence>
<dbReference type="AlphaFoldDB" id="A0A1M6H6L4"/>
<dbReference type="PANTHER" id="PTHR33392:SF6">
    <property type="entry name" value="POLYISOPRENYL-TEICHOIC ACID--PEPTIDOGLYCAN TEICHOIC ACID TRANSFERASE TAGU"/>
    <property type="match status" value="1"/>
</dbReference>
<comment type="similarity">
    <text evidence="1">Belongs to the LytR/CpsA/Psr (LCP) family.</text>
</comment>
<evidence type="ECO:0000256" key="1">
    <source>
        <dbReference type="ARBA" id="ARBA00006068"/>
    </source>
</evidence>
<keyword evidence="3" id="KW-0812">Transmembrane</keyword>
<dbReference type="EMBL" id="FQYT01000014">
    <property type="protein sequence ID" value="SHJ17749.1"/>
    <property type="molecule type" value="Genomic_DNA"/>
</dbReference>
<reference evidence="5 6" key="1">
    <citation type="submission" date="2016-11" db="EMBL/GenBank/DDBJ databases">
        <authorList>
            <person name="Jaros S."/>
            <person name="Januszkiewicz K."/>
            <person name="Wedrychowicz H."/>
        </authorList>
    </citation>
    <scope>NUCLEOTIDE SEQUENCE [LARGE SCALE GENOMIC DNA]</scope>
    <source>
        <strain evidence="5 6">DSM 15970</strain>
    </source>
</reference>
<evidence type="ECO:0000313" key="5">
    <source>
        <dbReference type="EMBL" id="SHJ17749.1"/>
    </source>
</evidence>